<gene>
    <name evidence="2" type="ORF">JAAARDRAFT_66292</name>
</gene>
<feature type="compositionally biased region" description="Low complexity" evidence="1">
    <location>
        <begin position="96"/>
        <end position="111"/>
    </location>
</feature>
<evidence type="ECO:0000313" key="3">
    <source>
        <dbReference type="Proteomes" id="UP000027265"/>
    </source>
</evidence>
<keyword evidence="3" id="KW-1185">Reference proteome</keyword>
<dbReference type="Proteomes" id="UP000027265">
    <property type="component" value="Unassembled WGS sequence"/>
</dbReference>
<sequence>MSDPNRPLSLLPETPIEDEHQTLIRRARKLEQILGVAPPHNLIRNRPRRPRTADSDTSTSTSASIPRTKSFGKRPAFLRNVFTKEAAGQDDSPHASPRVSSSVDSHSSTESLQSSFTHSSHGDSIPHTKSPQWSHDTVDTASSCNQAQIHPHHHPLYSLQSSTSVQSHRLPFPPNAHSPLALPHSSSPPDGHQSRRIRVLTKSSRPGSPLTGNTPPGSPLTTSSQVASPSSSSSEYHGLSLPTGQRPDTKCMRVAKNRCFVEEDYEAIRKTLRKLK</sequence>
<feature type="compositionally biased region" description="Polar residues" evidence="1">
    <location>
        <begin position="127"/>
        <end position="140"/>
    </location>
</feature>
<evidence type="ECO:0000256" key="1">
    <source>
        <dbReference type="SAM" id="MobiDB-lite"/>
    </source>
</evidence>
<protein>
    <submittedName>
        <fullName evidence="2">Uncharacterized protein</fullName>
    </submittedName>
</protein>
<organism evidence="2 3">
    <name type="scientific">Jaapia argillacea MUCL 33604</name>
    <dbReference type="NCBI Taxonomy" id="933084"/>
    <lineage>
        <taxon>Eukaryota</taxon>
        <taxon>Fungi</taxon>
        <taxon>Dikarya</taxon>
        <taxon>Basidiomycota</taxon>
        <taxon>Agaricomycotina</taxon>
        <taxon>Agaricomycetes</taxon>
        <taxon>Agaricomycetidae</taxon>
        <taxon>Jaapiales</taxon>
        <taxon>Jaapiaceae</taxon>
        <taxon>Jaapia</taxon>
    </lineage>
</organism>
<proteinExistence type="predicted"/>
<accession>A0A067Q8U4</accession>
<dbReference type="EMBL" id="KL197711">
    <property type="protein sequence ID" value="KDQ62600.1"/>
    <property type="molecule type" value="Genomic_DNA"/>
</dbReference>
<feature type="compositionally biased region" description="Low complexity" evidence="1">
    <location>
        <begin position="177"/>
        <end position="189"/>
    </location>
</feature>
<evidence type="ECO:0000313" key="2">
    <source>
        <dbReference type="EMBL" id="KDQ62600.1"/>
    </source>
</evidence>
<dbReference type="InParanoid" id="A0A067Q8U4"/>
<feature type="region of interest" description="Disordered" evidence="1">
    <location>
        <begin position="31"/>
        <end position="72"/>
    </location>
</feature>
<reference evidence="3" key="1">
    <citation type="journal article" date="2014" name="Proc. Natl. Acad. Sci. U.S.A.">
        <title>Extensive sampling of basidiomycete genomes demonstrates inadequacy of the white-rot/brown-rot paradigm for wood decay fungi.</title>
        <authorList>
            <person name="Riley R."/>
            <person name="Salamov A.A."/>
            <person name="Brown D.W."/>
            <person name="Nagy L.G."/>
            <person name="Floudas D."/>
            <person name="Held B.W."/>
            <person name="Levasseur A."/>
            <person name="Lombard V."/>
            <person name="Morin E."/>
            <person name="Otillar R."/>
            <person name="Lindquist E.A."/>
            <person name="Sun H."/>
            <person name="LaButti K.M."/>
            <person name="Schmutz J."/>
            <person name="Jabbour D."/>
            <person name="Luo H."/>
            <person name="Baker S.E."/>
            <person name="Pisabarro A.G."/>
            <person name="Walton J.D."/>
            <person name="Blanchette R.A."/>
            <person name="Henrissat B."/>
            <person name="Martin F."/>
            <person name="Cullen D."/>
            <person name="Hibbett D.S."/>
            <person name="Grigoriev I.V."/>
        </authorList>
    </citation>
    <scope>NUCLEOTIDE SEQUENCE [LARGE SCALE GENOMIC DNA]</scope>
    <source>
        <strain evidence="3">MUCL 33604</strain>
    </source>
</reference>
<feature type="compositionally biased region" description="Polar residues" evidence="1">
    <location>
        <begin position="201"/>
        <end position="221"/>
    </location>
</feature>
<feature type="compositionally biased region" description="Low complexity" evidence="1">
    <location>
        <begin position="55"/>
        <end position="64"/>
    </location>
</feature>
<dbReference type="HOGENOM" id="CLU_1008527_0_0_1"/>
<feature type="region of interest" description="Disordered" evidence="1">
    <location>
        <begin position="160"/>
        <end position="249"/>
    </location>
</feature>
<name>A0A067Q8U4_9AGAM</name>
<feature type="region of interest" description="Disordered" evidence="1">
    <location>
        <begin position="85"/>
        <end position="140"/>
    </location>
</feature>
<feature type="compositionally biased region" description="Low complexity" evidence="1">
    <location>
        <begin position="222"/>
        <end position="240"/>
    </location>
</feature>
<dbReference type="AlphaFoldDB" id="A0A067Q8U4"/>